<dbReference type="PANTHER" id="PTHR11328:SF24">
    <property type="entry name" value="MAJOR FACILITATOR SUPERFAMILY (MFS) PROFILE DOMAIN-CONTAINING PROTEIN"/>
    <property type="match status" value="1"/>
</dbReference>
<feature type="transmembrane region" description="Helical" evidence="1">
    <location>
        <begin position="453"/>
        <end position="474"/>
    </location>
</feature>
<keyword evidence="1" id="KW-0812">Transmembrane</keyword>
<dbReference type="GO" id="GO:0015293">
    <property type="term" value="F:symporter activity"/>
    <property type="evidence" value="ECO:0007669"/>
    <property type="project" value="InterPro"/>
</dbReference>
<organism evidence="2">
    <name type="scientific">uncultured bacterium Contig248</name>
    <dbReference type="NCBI Taxonomy" id="1393544"/>
    <lineage>
        <taxon>Bacteria</taxon>
        <taxon>environmental samples</taxon>
    </lineage>
</organism>
<dbReference type="Pfam" id="PF13347">
    <property type="entry name" value="MFS_2"/>
    <property type="match status" value="1"/>
</dbReference>
<protein>
    <submittedName>
        <fullName evidence="2">Sugar transporter</fullName>
    </submittedName>
</protein>
<evidence type="ECO:0000256" key="1">
    <source>
        <dbReference type="SAM" id="Phobius"/>
    </source>
</evidence>
<dbReference type="GO" id="GO:0005886">
    <property type="term" value="C:plasma membrane"/>
    <property type="evidence" value="ECO:0007669"/>
    <property type="project" value="TreeGrafter"/>
</dbReference>
<dbReference type="GO" id="GO:0008643">
    <property type="term" value="P:carbohydrate transport"/>
    <property type="evidence" value="ECO:0007669"/>
    <property type="project" value="InterPro"/>
</dbReference>
<dbReference type="AlphaFoldDB" id="W0FM62"/>
<sequence length="503" mass="55478">MSEQVTYRRAKTSHIALSQMTGIMQMAFYVLLGYAAYIGNLGFGITTVLVGVLITLTRVFDSITDPIIALAIEKFKSKHGKLRFFLIIGWVLMALSTTLMCNVLAGRFGFKGDETFSNPAGVAVFLGIYFVYIIGYTFTSCTANMTGNILTNDPKQRPTLGVWGTIYSYLSPMIVSAIIMTVFLKKWGVPFINEAGNEDYNWTIKVFQYSNLLVVGVSFIALVLSCIGLTPYDKPENFEGLRKNQSPSLKEMFSLLKNNKELRRYIVAACSDKLAQTVGGQSVITTLLFGVLLGSMVGSSIVSIIAMLPSIIFAILGARMAGKQGNKKVMVKWTWICIFWNIAFALFLMVVPAKSAGSFGIPLILFFLLMLGNNALKMIVSTATNAMRMDIVDYELYRSGNYLPATVSAVYSFIDKMISALAPMLATFLITFVGYTGSLIPQAEDPLTFGRRLVTVALFCVMPIIGWVLTILAMKKFSLTKEKMEEIQLSIATQKAEAKEAEE</sequence>
<feature type="transmembrane region" description="Helical" evidence="1">
    <location>
        <begin position="301"/>
        <end position="321"/>
    </location>
</feature>
<feature type="transmembrane region" description="Helical" evidence="1">
    <location>
        <begin position="212"/>
        <end position="232"/>
    </location>
</feature>
<dbReference type="InterPro" id="IPR039672">
    <property type="entry name" value="MFS_2"/>
</dbReference>
<dbReference type="PANTHER" id="PTHR11328">
    <property type="entry name" value="MAJOR FACILITATOR SUPERFAMILY DOMAIN-CONTAINING PROTEIN"/>
    <property type="match status" value="1"/>
</dbReference>
<keyword evidence="2" id="KW-0762">Sugar transport</keyword>
<feature type="transmembrane region" description="Helical" evidence="1">
    <location>
        <begin position="84"/>
        <end position="108"/>
    </location>
</feature>
<dbReference type="SUPFAM" id="SSF103473">
    <property type="entry name" value="MFS general substrate transporter"/>
    <property type="match status" value="1"/>
</dbReference>
<evidence type="ECO:0000313" key="2">
    <source>
        <dbReference type="EMBL" id="AHF24554.1"/>
    </source>
</evidence>
<feature type="transmembrane region" description="Helical" evidence="1">
    <location>
        <begin position="333"/>
        <end position="353"/>
    </location>
</feature>
<dbReference type="InterPro" id="IPR036259">
    <property type="entry name" value="MFS_trans_sf"/>
</dbReference>
<dbReference type="Gene3D" id="1.20.1250.20">
    <property type="entry name" value="MFS general substrate transporter like domains"/>
    <property type="match status" value="1"/>
</dbReference>
<accession>W0FM62</accession>
<feature type="transmembrane region" description="Helical" evidence="1">
    <location>
        <begin position="120"/>
        <end position="139"/>
    </location>
</feature>
<name>W0FM62_9BACT</name>
<feature type="transmembrane region" description="Helical" evidence="1">
    <location>
        <begin position="359"/>
        <end position="380"/>
    </location>
</feature>
<keyword evidence="1" id="KW-0472">Membrane</keyword>
<feature type="transmembrane region" description="Helical" evidence="1">
    <location>
        <begin position="21"/>
        <end position="39"/>
    </location>
</feature>
<proteinExistence type="predicted"/>
<feature type="transmembrane region" description="Helical" evidence="1">
    <location>
        <begin position="160"/>
        <end position="184"/>
    </location>
</feature>
<keyword evidence="2" id="KW-0813">Transport</keyword>
<feature type="transmembrane region" description="Helical" evidence="1">
    <location>
        <begin position="420"/>
        <end position="441"/>
    </location>
</feature>
<reference evidence="2" key="1">
    <citation type="journal article" date="2013" name="PLoS ONE">
        <title>Metagenomic insights into the carbohydrate-active enzymes carried by the microorganisms adhering to solid digesta in the rumen of cows.</title>
        <authorList>
            <person name="Wang L."/>
            <person name="Hatem A."/>
            <person name="Catalyurek U.V."/>
            <person name="Morrison M."/>
            <person name="Yu Z."/>
        </authorList>
    </citation>
    <scope>NUCLEOTIDE SEQUENCE</scope>
</reference>
<keyword evidence="1" id="KW-1133">Transmembrane helix</keyword>
<dbReference type="EMBL" id="KC246797">
    <property type="protein sequence ID" value="AHF24554.1"/>
    <property type="molecule type" value="Genomic_DNA"/>
</dbReference>